<dbReference type="EMBL" id="DXGC01000107">
    <property type="protein sequence ID" value="HIW92485.1"/>
    <property type="molecule type" value="Genomic_DNA"/>
</dbReference>
<organism evidence="1 2">
    <name type="scientific">Candidatus Corynebacterium avicola</name>
    <dbReference type="NCBI Taxonomy" id="2838527"/>
    <lineage>
        <taxon>Bacteria</taxon>
        <taxon>Bacillati</taxon>
        <taxon>Actinomycetota</taxon>
        <taxon>Actinomycetes</taxon>
        <taxon>Mycobacteriales</taxon>
        <taxon>Corynebacteriaceae</taxon>
        <taxon>Corynebacterium</taxon>
    </lineage>
</organism>
<comment type="caution">
    <text evidence="1">The sequence shown here is derived from an EMBL/GenBank/DDBJ whole genome shotgun (WGS) entry which is preliminary data.</text>
</comment>
<reference evidence="1" key="2">
    <citation type="submission" date="2021-04" db="EMBL/GenBank/DDBJ databases">
        <authorList>
            <person name="Gilroy R."/>
        </authorList>
    </citation>
    <scope>NUCLEOTIDE SEQUENCE</scope>
    <source>
        <strain evidence="1">CHK32-1732</strain>
    </source>
</reference>
<gene>
    <name evidence="1" type="ORF">H9870_12610</name>
</gene>
<dbReference type="Proteomes" id="UP000824190">
    <property type="component" value="Unassembled WGS sequence"/>
</dbReference>
<name>A0A9D1RS01_9CORY</name>
<accession>A0A9D1RS01</accession>
<protein>
    <submittedName>
        <fullName evidence="1">Uncharacterized protein</fullName>
    </submittedName>
</protein>
<evidence type="ECO:0000313" key="1">
    <source>
        <dbReference type="EMBL" id="HIW92485.1"/>
    </source>
</evidence>
<reference evidence="1" key="1">
    <citation type="journal article" date="2021" name="PeerJ">
        <title>Extensive microbial diversity within the chicken gut microbiome revealed by metagenomics and culture.</title>
        <authorList>
            <person name="Gilroy R."/>
            <person name="Ravi A."/>
            <person name="Getino M."/>
            <person name="Pursley I."/>
            <person name="Horton D.L."/>
            <person name="Alikhan N.F."/>
            <person name="Baker D."/>
            <person name="Gharbi K."/>
            <person name="Hall N."/>
            <person name="Watson M."/>
            <person name="Adriaenssens E.M."/>
            <person name="Foster-Nyarko E."/>
            <person name="Jarju S."/>
            <person name="Secka A."/>
            <person name="Antonio M."/>
            <person name="Oren A."/>
            <person name="Chaudhuri R.R."/>
            <person name="La Ragione R."/>
            <person name="Hildebrand F."/>
            <person name="Pallen M.J."/>
        </authorList>
    </citation>
    <scope>NUCLEOTIDE SEQUENCE</scope>
    <source>
        <strain evidence="1">CHK32-1732</strain>
    </source>
</reference>
<dbReference type="AlphaFoldDB" id="A0A9D1RS01"/>
<evidence type="ECO:0000313" key="2">
    <source>
        <dbReference type="Proteomes" id="UP000824190"/>
    </source>
</evidence>
<proteinExistence type="predicted"/>
<sequence>MESLTSAQAYGTGCDYPPQVGAWGVASPRTYERCGMDATVWWTMNAGKKTVDDLTPEQMETVARILNEMPD</sequence>